<gene>
    <name evidence="2" type="ORF">PLOB_00010177</name>
</gene>
<dbReference type="InterPro" id="IPR046700">
    <property type="entry name" value="DUF6570"/>
</dbReference>
<organism evidence="2 3">
    <name type="scientific">Porites lobata</name>
    <dbReference type="NCBI Taxonomy" id="104759"/>
    <lineage>
        <taxon>Eukaryota</taxon>
        <taxon>Metazoa</taxon>
        <taxon>Cnidaria</taxon>
        <taxon>Anthozoa</taxon>
        <taxon>Hexacorallia</taxon>
        <taxon>Scleractinia</taxon>
        <taxon>Fungiina</taxon>
        <taxon>Poritidae</taxon>
        <taxon>Porites</taxon>
    </lineage>
</organism>
<keyword evidence="3" id="KW-1185">Reference proteome</keyword>
<evidence type="ECO:0000313" key="3">
    <source>
        <dbReference type="Proteomes" id="UP001159405"/>
    </source>
</evidence>
<feature type="non-terminal residue" evidence="2">
    <location>
        <position position="253"/>
    </location>
</feature>
<protein>
    <recommendedName>
        <fullName evidence="1">DUF6570 domain-containing protein</fullName>
    </recommendedName>
</protein>
<feature type="domain" description="DUF6570" evidence="1">
    <location>
        <begin position="5"/>
        <end position="126"/>
    </location>
</feature>
<dbReference type="EMBL" id="CALNXK010000151">
    <property type="protein sequence ID" value="CAH3169561.1"/>
    <property type="molecule type" value="Genomic_DNA"/>
</dbReference>
<sequence length="253" mass="28634">MHLKKNKVPPFAAVNGMQFQTKPPFLDLNELEWRLLAPRLAFVKLMQAPRGNQLKINGNIVNVPADVSSTVNLLPRLENETGTIKVQLKRKLQYKSFALSLNVRPHKVVQAADWLITNSDLYKEEGIIVNCDWQSNFVENISRTQDKPHNKSLENSDNVITCNSENKTADNQLLCINENNWSEDEDEIPAGVTDTMLTATDFLDENERANILNVAPAEGSTPLSIFRDKFSEELAYPGIFLGQKRTENDKRLV</sequence>
<evidence type="ECO:0000259" key="1">
    <source>
        <dbReference type="Pfam" id="PF20209"/>
    </source>
</evidence>
<comment type="caution">
    <text evidence="2">The sequence shown here is derived from an EMBL/GenBank/DDBJ whole genome shotgun (WGS) entry which is preliminary data.</text>
</comment>
<name>A0ABN8QX33_9CNID</name>
<proteinExistence type="predicted"/>
<reference evidence="2 3" key="1">
    <citation type="submission" date="2022-05" db="EMBL/GenBank/DDBJ databases">
        <authorList>
            <consortium name="Genoscope - CEA"/>
            <person name="William W."/>
        </authorList>
    </citation>
    <scope>NUCLEOTIDE SEQUENCE [LARGE SCALE GENOMIC DNA]</scope>
</reference>
<accession>A0ABN8QX33</accession>
<dbReference type="Proteomes" id="UP001159405">
    <property type="component" value="Unassembled WGS sequence"/>
</dbReference>
<dbReference type="Pfam" id="PF20209">
    <property type="entry name" value="DUF6570"/>
    <property type="match status" value="1"/>
</dbReference>
<evidence type="ECO:0000313" key="2">
    <source>
        <dbReference type="EMBL" id="CAH3169561.1"/>
    </source>
</evidence>